<sequence>MSTFYTALYKIQREYTSDDYTSGWMQRICNFSHLIVILYTMSSNNNSFFYPTPITQQLDSWSLAIVDLSYSVFAVMQMLMSHHDILNQKLRNQLCASTYTKVCSDAVGYSIKRIQNNFFDLLDTELNVQKIGESMRTIFSGFPDNPTPDSINLYVERVNRTIQRQVAQYAKHLDKWDDSAFRNYGGPYYHFINRFAEFFVLRCIHHLDRKHI</sequence>
<proteinExistence type="predicted"/>
<organism evidence="1 2">
    <name type="scientific">Albugo candida</name>
    <dbReference type="NCBI Taxonomy" id="65357"/>
    <lineage>
        <taxon>Eukaryota</taxon>
        <taxon>Sar</taxon>
        <taxon>Stramenopiles</taxon>
        <taxon>Oomycota</taxon>
        <taxon>Peronosporomycetes</taxon>
        <taxon>Albuginales</taxon>
        <taxon>Albuginaceae</taxon>
        <taxon>Albugo</taxon>
    </lineage>
</organism>
<keyword evidence="2" id="KW-1185">Reference proteome</keyword>
<name>A0A024GHD7_9STRA</name>
<dbReference type="Proteomes" id="UP000053237">
    <property type="component" value="Unassembled WGS sequence"/>
</dbReference>
<comment type="caution">
    <text evidence="1">The sequence shown here is derived from an EMBL/GenBank/DDBJ whole genome shotgun (WGS) entry which is preliminary data.</text>
</comment>
<dbReference type="EMBL" id="CAIX01000123">
    <property type="protein sequence ID" value="CCI46308.1"/>
    <property type="molecule type" value="Genomic_DNA"/>
</dbReference>
<evidence type="ECO:0000313" key="2">
    <source>
        <dbReference type="Proteomes" id="UP000053237"/>
    </source>
</evidence>
<dbReference type="InParanoid" id="A0A024GHD7"/>
<evidence type="ECO:0000313" key="1">
    <source>
        <dbReference type="EMBL" id="CCI46308.1"/>
    </source>
</evidence>
<gene>
    <name evidence="1" type="ORF">BN9_072370</name>
</gene>
<accession>A0A024GHD7</accession>
<reference evidence="1 2" key="1">
    <citation type="submission" date="2012-05" db="EMBL/GenBank/DDBJ databases">
        <title>Recombination and specialization in a pathogen metapopulation.</title>
        <authorList>
            <person name="Gardiner A."/>
            <person name="Kemen E."/>
            <person name="Schultz-Larsen T."/>
            <person name="MacLean D."/>
            <person name="Van Oosterhout C."/>
            <person name="Jones J.D.G."/>
        </authorList>
    </citation>
    <scope>NUCLEOTIDE SEQUENCE [LARGE SCALE GENOMIC DNA]</scope>
    <source>
        <strain evidence="1 2">Ac Nc2</strain>
    </source>
</reference>
<dbReference type="AlphaFoldDB" id="A0A024GHD7"/>
<protein>
    <submittedName>
        <fullName evidence="1">Uncharacterized protein</fullName>
    </submittedName>
</protein>